<dbReference type="EMBL" id="NAJN01001492">
    <property type="protein sequence ID" value="TKA62841.1"/>
    <property type="molecule type" value="Genomic_DNA"/>
</dbReference>
<sequence>MFLLAKAGIDDVLPSELQRPPPTDKPLHLVPNLYTPTERFHCEPPTPSTCSSVAYRLLAAALLPGSDYGWLDHRRGFNFRLAVSHVKKKKITAPNPTTYLRSAPLNSPAIPPCLGAGQYYYPQHNQQTHHPRHLQQPRNQSPVNSSRVGFGSNNDTPSPNRSPGPNSSPAQNPYSMYNSNHQQSRHGIMNGTSHQQFNLHMNMAKQFQHPGHQQQGHHQNQQHQDHTGHNGHVATFGNHQHNVSTGGLSNAAPHFTPARMQNGTPNNMQNGLSKPPNDHWAIQMHLAQQSREATQPHHYARNANTSKTTLAGGQNGVRQEADREERNRATKGDAAERQQIWMALDFGGQGLKSISPALFDYSFLDKLYLNFNKLSYLSPSVGRLRNLTHLDLSQNELRELPAEIGMLVNLRTLLLFDNQLETLPYEMGALYQLEVLGVDGNPLHDEFKSIIVEHGTGELIRYLREQAQDPDPPSDRDWIVLDDTPSSISPQDKITALSYNTLCDKYATQAQYGYTPSRALAWEHRREVLLDEIRARDADFVCLQEIDQHSYNEYFRGALAHNDYKGVYFQKIRARTMQQKDADFVDGCVTFYKNSKYILLDKQLINFTECALDRKDLTSAQDVFNRVMPRDDIAVLSFFENRVSGARLMVVNAHLFWDPQFKDVKVIQAALLMDHVTNMAEKYAKWPACTNKTPYRYANGEREDDGVEEEPVELGPSLKYSSGADIPLIMCGDFNSKPDSGVYDLIAHGSLPHDHPDLMSYTYGKITEKGTSHPFSLKSSYSNIGELPFTNYTPGFTGVIDYIWYSSNAFQATGLLGEVDPDYLKRVPGFPNYHFPSDHLALLAEFVLKSKKEKKTVEADFGPQRDRRA</sequence>
<dbReference type="EC" id="3.1.13.4" evidence="6"/>
<keyword evidence="10" id="KW-0479">Metal-binding</keyword>
<feature type="region of interest" description="Disordered" evidence="24">
    <location>
        <begin position="302"/>
        <end position="334"/>
    </location>
</feature>
<gene>
    <name evidence="26" type="ORF">B0A49_10144</name>
</gene>
<dbReference type="Gene3D" id="3.80.10.10">
    <property type="entry name" value="Ribonuclease Inhibitor"/>
    <property type="match status" value="1"/>
</dbReference>
<dbReference type="SUPFAM" id="SSF56219">
    <property type="entry name" value="DNase I-like"/>
    <property type="match status" value="1"/>
</dbReference>
<dbReference type="FunFam" id="3.80.10.10:FF:000447">
    <property type="entry name" value="Glucose-repressible alcohol dehydrogenase transcriptional effector"/>
    <property type="match status" value="1"/>
</dbReference>
<comment type="similarity">
    <text evidence="5">Belongs to the CCR4/nocturin family.</text>
</comment>
<accession>A0A4U0WJ42</accession>
<dbReference type="STRING" id="331657.A0A4U0WJ42"/>
<dbReference type="FunFam" id="3.60.10.10:FF:000037">
    <property type="entry name" value="Glucose-repressible alcohol dehydrogenase transcriptional effector"/>
    <property type="match status" value="1"/>
</dbReference>
<dbReference type="GO" id="GO:0003723">
    <property type="term" value="F:RNA binding"/>
    <property type="evidence" value="ECO:0007669"/>
    <property type="project" value="UniProtKB-KW"/>
</dbReference>
<evidence type="ECO:0000256" key="18">
    <source>
        <dbReference type="ARBA" id="ARBA00023242"/>
    </source>
</evidence>
<dbReference type="InterPro" id="IPR036691">
    <property type="entry name" value="Endo/exonu/phosph_ase_sf"/>
</dbReference>
<evidence type="ECO:0000256" key="10">
    <source>
        <dbReference type="ARBA" id="ARBA00022723"/>
    </source>
</evidence>
<dbReference type="GO" id="GO:0005634">
    <property type="term" value="C:nucleus"/>
    <property type="evidence" value="ECO:0007669"/>
    <property type="project" value="UniProtKB-SubCell"/>
</dbReference>
<dbReference type="Gene3D" id="3.60.10.10">
    <property type="entry name" value="Endonuclease/exonuclease/phosphatase"/>
    <property type="match status" value="1"/>
</dbReference>
<keyword evidence="15" id="KW-0694">RNA-binding</keyword>
<evidence type="ECO:0000256" key="20">
    <source>
        <dbReference type="ARBA" id="ARBA00030493"/>
    </source>
</evidence>
<organism evidence="26 27">
    <name type="scientific">Cryomyces minteri</name>
    <dbReference type="NCBI Taxonomy" id="331657"/>
    <lineage>
        <taxon>Eukaryota</taxon>
        <taxon>Fungi</taxon>
        <taxon>Dikarya</taxon>
        <taxon>Ascomycota</taxon>
        <taxon>Pezizomycotina</taxon>
        <taxon>Dothideomycetes</taxon>
        <taxon>Dothideomycetes incertae sedis</taxon>
        <taxon>Cryomyces</taxon>
    </lineage>
</organism>
<keyword evidence="17" id="KW-0804">Transcription</keyword>
<dbReference type="GO" id="GO:0046872">
    <property type="term" value="F:metal ion binding"/>
    <property type="evidence" value="ECO:0007669"/>
    <property type="project" value="UniProtKB-KW"/>
</dbReference>
<evidence type="ECO:0000256" key="12">
    <source>
        <dbReference type="ARBA" id="ARBA00022801"/>
    </source>
</evidence>
<dbReference type="GO" id="GO:0005737">
    <property type="term" value="C:cytoplasm"/>
    <property type="evidence" value="ECO:0007669"/>
    <property type="project" value="UniProtKB-SubCell"/>
</dbReference>
<keyword evidence="27" id="KW-1185">Reference proteome</keyword>
<evidence type="ECO:0000256" key="22">
    <source>
        <dbReference type="ARBA" id="ARBA00033317"/>
    </source>
</evidence>
<dbReference type="GO" id="GO:0004535">
    <property type="term" value="F:poly(A)-specific ribonuclease activity"/>
    <property type="evidence" value="ECO:0007669"/>
    <property type="project" value="UniProtKB-EC"/>
</dbReference>
<proteinExistence type="inferred from homology"/>
<comment type="catalytic activity">
    <reaction evidence="1">
        <text>Exonucleolytic cleavage of poly(A) to 5'-AMP.</text>
        <dbReference type="EC" id="3.1.13.4"/>
    </reaction>
</comment>
<dbReference type="InterPro" id="IPR005135">
    <property type="entry name" value="Endo/exonuclease/phosphatase"/>
</dbReference>
<keyword evidence="7" id="KW-0963">Cytoplasm</keyword>
<dbReference type="Pfam" id="PF03372">
    <property type="entry name" value="Exo_endo_phos"/>
    <property type="match status" value="1"/>
</dbReference>
<dbReference type="Proteomes" id="UP000308768">
    <property type="component" value="Unassembled WGS sequence"/>
</dbReference>
<dbReference type="InterPro" id="IPR032675">
    <property type="entry name" value="LRR_dom_sf"/>
</dbReference>
<feature type="compositionally biased region" description="Polar residues" evidence="24">
    <location>
        <begin position="237"/>
        <end position="248"/>
    </location>
</feature>
<dbReference type="Pfam" id="PF13855">
    <property type="entry name" value="LRR_8"/>
    <property type="match status" value="1"/>
</dbReference>
<keyword evidence="11" id="KW-0677">Repeat</keyword>
<evidence type="ECO:0000259" key="25">
    <source>
        <dbReference type="Pfam" id="PF03372"/>
    </source>
</evidence>
<evidence type="ECO:0000256" key="11">
    <source>
        <dbReference type="ARBA" id="ARBA00022737"/>
    </source>
</evidence>
<evidence type="ECO:0000256" key="3">
    <source>
        <dbReference type="ARBA" id="ARBA00004123"/>
    </source>
</evidence>
<feature type="compositionally biased region" description="Polar residues" evidence="24">
    <location>
        <begin position="170"/>
        <end position="182"/>
    </location>
</feature>
<evidence type="ECO:0000256" key="6">
    <source>
        <dbReference type="ARBA" id="ARBA00012161"/>
    </source>
</evidence>
<evidence type="ECO:0000313" key="27">
    <source>
        <dbReference type="Proteomes" id="UP000308768"/>
    </source>
</evidence>
<keyword evidence="9" id="KW-0540">Nuclease</keyword>
<name>A0A4U0WJ42_9PEZI</name>
<keyword evidence="13" id="KW-0269">Exonuclease</keyword>
<keyword evidence="8" id="KW-0433">Leucine-rich repeat</keyword>
<dbReference type="InterPro" id="IPR001611">
    <property type="entry name" value="Leu-rich_rpt"/>
</dbReference>
<feature type="compositionally biased region" description="Polar residues" evidence="24">
    <location>
        <begin position="302"/>
        <end position="312"/>
    </location>
</feature>
<evidence type="ECO:0000256" key="1">
    <source>
        <dbReference type="ARBA" id="ARBA00001663"/>
    </source>
</evidence>
<feature type="region of interest" description="Disordered" evidence="24">
    <location>
        <begin position="208"/>
        <end position="278"/>
    </location>
</feature>
<feature type="domain" description="Endonuclease/exonuclease/phosphatase" evidence="25">
    <location>
        <begin position="497"/>
        <end position="839"/>
    </location>
</feature>
<keyword evidence="18" id="KW-0539">Nucleus</keyword>
<dbReference type="CDD" id="cd09097">
    <property type="entry name" value="Deadenylase_CCR4"/>
    <property type="match status" value="1"/>
</dbReference>
<evidence type="ECO:0000256" key="2">
    <source>
        <dbReference type="ARBA" id="ARBA00001946"/>
    </source>
</evidence>
<evidence type="ECO:0000256" key="23">
    <source>
        <dbReference type="ARBA" id="ARBA00045495"/>
    </source>
</evidence>
<dbReference type="AlphaFoldDB" id="A0A4U0WJ42"/>
<reference evidence="26 27" key="1">
    <citation type="submission" date="2017-03" db="EMBL/GenBank/DDBJ databases">
        <title>Genomes of endolithic fungi from Antarctica.</title>
        <authorList>
            <person name="Coleine C."/>
            <person name="Masonjones S."/>
            <person name="Stajich J.E."/>
        </authorList>
    </citation>
    <scope>NUCLEOTIDE SEQUENCE [LARGE SCALE GENOMIC DNA]</scope>
    <source>
        <strain evidence="26 27">CCFEE 5187</strain>
    </source>
</reference>
<dbReference type="InterPro" id="IPR003591">
    <property type="entry name" value="Leu-rich_rpt_typical-subtyp"/>
</dbReference>
<dbReference type="SMART" id="SM00369">
    <property type="entry name" value="LRR_TYP"/>
    <property type="match status" value="2"/>
</dbReference>
<comment type="caution">
    <text evidence="26">The sequence shown here is derived from an EMBL/GenBank/DDBJ whole genome shotgun (WGS) entry which is preliminary data.</text>
</comment>
<keyword evidence="14" id="KW-0460">Magnesium</keyword>
<comment type="function">
    <text evidence="23">Acts as a catalytic component of the CCR4-NOT core complex, which in the nucleus seems to be a general transcription factor, and in the cytoplasm the major mRNA deadenylase involved in mRNA turnover. Ccr4 has 3'-5' RNase activity with a strong preference for polyadenylated substrates and also low exonuclease activity towards single-stranded DNA.</text>
</comment>
<evidence type="ECO:0000256" key="4">
    <source>
        <dbReference type="ARBA" id="ARBA00004496"/>
    </source>
</evidence>
<evidence type="ECO:0000256" key="19">
    <source>
        <dbReference type="ARBA" id="ARBA00023475"/>
    </source>
</evidence>
<dbReference type="OrthoDB" id="428734at2759"/>
<evidence type="ECO:0000256" key="17">
    <source>
        <dbReference type="ARBA" id="ARBA00023163"/>
    </source>
</evidence>
<feature type="compositionally biased region" description="Low complexity" evidence="24">
    <location>
        <begin position="157"/>
        <end position="169"/>
    </location>
</feature>
<evidence type="ECO:0000256" key="7">
    <source>
        <dbReference type="ARBA" id="ARBA00022490"/>
    </source>
</evidence>
<dbReference type="SUPFAM" id="SSF52058">
    <property type="entry name" value="L domain-like"/>
    <property type="match status" value="1"/>
</dbReference>
<comment type="subcellular location">
    <subcellularLocation>
        <location evidence="4">Cytoplasm</location>
    </subcellularLocation>
    <subcellularLocation>
        <location evidence="3">Nucleus</location>
    </subcellularLocation>
</comment>
<feature type="compositionally biased region" description="Low complexity" evidence="24">
    <location>
        <begin position="208"/>
        <end position="222"/>
    </location>
</feature>
<evidence type="ECO:0000256" key="15">
    <source>
        <dbReference type="ARBA" id="ARBA00022884"/>
    </source>
</evidence>
<feature type="region of interest" description="Disordered" evidence="24">
    <location>
        <begin position="126"/>
        <end position="189"/>
    </location>
</feature>
<dbReference type="PANTHER" id="PTHR12121:SF100">
    <property type="entry name" value="POLY(A)-SPECIFIC RIBONUCLEASE"/>
    <property type="match status" value="1"/>
</dbReference>
<dbReference type="PANTHER" id="PTHR12121">
    <property type="entry name" value="CARBON CATABOLITE REPRESSOR PROTEIN 4"/>
    <property type="match status" value="1"/>
</dbReference>
<feature type="compositionally biased region" description="Polar residues" evidence="24">
    <location>
        <begin position="136"/>
        <end position="156"/>
    </location>
</feature>
<keyword evidence="12" id="KW-0378">Hydrolase</keyword>
<feature type="compositionally biased region" description="Basic and acidic residues" evidence="24">
    <location>
        <begin position="319"/>
        <end position="334"/>
    </location>
</feature>
<feature type="compositionally biased region" description="Polar residues" evidence="24">
    <location>
        <begin position="259"/>
        <end position="272"/>
    </location>
</feature>
<keyword evidence="16" id="KW-0805">Transcription regulation</keyword>
<evidence type="ECO:0000256" key="21">
    <source>
        <dbReference type="ARBA" id="ARBA00031469"/>
    </source>
</evidence>
<dbReference type="InterPro" id="IPR050410">
    <property type="entry name" value="CCR4/nocturin_mRNA_transcr"/>
</dbReference>
<evidence type="ECO:0000313" key="26">
    <source>
        <dbReference type="EMBL" id="TKA62841.1"/>
    </source>
</evidence>
<evidence type="ECO:0000256" key="14">
    <source>
        <dbReference type="ARBA" id="ARBA00022842"/>
    </source>
</evidence>
<evidence type="ECO:0000256" key="8">
    <source>
        <dbReference type="ARBA" id="ARBA00022614"/>
    </source>
</evidence>
<comment type="cofactor">
    <cofactor evidence="2">
        <name>Mg(2+)</name>
        <dbReference type="ChEBI" id="CHEBI:18420"/>
    </cofactor>
</comment>
<evidence type="ECO:0000256" key="16">
    <source>
        <dbReference type="ARBA" id="ARBA00023015"/>
    </source>
</evidence>
<evidence type="ECO:0000256" key="13">
    <source>
        <dbReference type="ARBA" id="ARBA00022839"/>
    </source>
</evidence>
<dbReference type="PROSITE" id="PS51450">
    <property type="entry name" value="LRR"/>
    <property type="match status" value="1"/>
</dbReference>
<protein>
    <recommendedName>
        <fullName evidence="19">CCR4-Not complex 3'-5'-exoribonuclease subunit Ccr4</fullName>
        <ecNumber evidence="6">3.1.13.4</ecNumber>
    </recommendedName>
    <alternativeName>
        <fullName evidence="20">Carbon catabolite repressor protein 4</fullName>
    </alternativeName>
    <alternativeName>
        <fullName evidence="21">Cytoplasmic deadenylase</fullName>
    </alternativeName>
    <alternativeName>
        <fullName evidence="22">Glucose-repressible alcohol dehydrogenase transcriptional effector</fullName>
    </alternativeName>
</protein>
<evidence type="ECO:0000256" key="5">
    <source>
        <dbReference type="ARBA" id="ARBA00010774"/>
    </source>
</evidence>
<evidence type="ECO:0000256" key="9">
    <source>
        <dbReference type="ARBA" id="ARBA00022722"/>
    </source>
</evidence>
<evidence type="ECO:0000256" key="24">
    <source>
        <dbReference type="SAM" id="MobiDB-lite"/>
    </source>
</evidence>